<dbReference type="Proteomes" id="UP001518989">
    <property type="component" value="Unassembled WGS sequence"/>
</dbReference>
<reference evidence="2 3" key="1">
    <citation type="submission" date="2020-09" db="EMBL/GenBank/DDBJ databases">
        <title>Roseomonas.</title>
        <authorList>
            <person name="Zhu W."/>
        </authorList>
    </citation>
    <scope>NUCLEOTIDE SEQUENCE [LARGE SCALE GENOMIC DNA]</scope>
    <source>
        <strain evidence="2 3">573</strain>
    </source>
</reference>
<evidence type="ECO:0000313" key="2">
    <source>
        <dbReference type="EMBL" id="MBO1081616.1"/>
    </source>
</evidence>
<name>A0ABS3KVV7_9PROT</name>
<comment type="caution">
    <text evidence="2">The sequence shown here is derived from an EMBL/GenBank/DDBJ whole genome shotgun (WGS) entry which is preliminary data.</text>
</comment>
<gene>
    <name evidence="2" type="ORF">IAI61_21500</name>
</gene>
<evidence type="ECO:0000313" key="3">
    <source>
        <dbReference type="Proteomes" id="UP001518989"/>
    </source>
</evidence>
<dbReference type="RefSeq" id="WP_207419793.1">
    <property type="nucleotide sequence ID" value="NZ_CP061180.1"/>
</dbReference>
<feature type="signal peptide" evidence="1">
    <location>
        <begin position="1"/>
        <end position="21"/>
    </location>
</feature>
<keyword evidence="1" id="KW-0732">Signal</keyword>
<dbReference type="EMBL" id="JACTNG010000017">
    <property type="protein sequence ID" value="MBO1081616.1"/>
    <property type="molecule type" value="Genomic_DNA"/>
</dbReference>
<keyword evidence="3" id="KW-1185">Reference proteome</keyword>
<protein>
    <submittedName>
        <fullName evidence="2">Uncharacterized protein</fullName>
    </submittedName>
</protein>
<accession>A0ABS3KVV7</accession>
<organism evidence="2 3">
    <name type="scientific">Roseomonas haemaphysalidis</name>
    <dbReference type="NCBI Taxonomy" id="2768162"/>
    <lineage>
        <taxon>Bacteria</taxon>
        <taxon>Pseudomonadati</taxon>
        <taxon>Pseudomonadota</taxon>
        <taxon>Alphaproteobacteria</taxon>
        <taxon>Acetobacterales</taxon>
        <taxon>Roseomonadaceae</taxon>
        <taxon>Roseomonas</taxon>
    </lineage>
</organism>
<evidence type="ECO:0000256" key="1">
    <source>
        <dbReference type="SAM" id="SignalP"/>
    </source>
</evidence>
<proteinExistence type="predicted"/>
<sequence>MAFRPFAIPLALFVLASGAAAEPTGLVAELAGQTPSIGIATMLPDGTIVLDLRAEGPGGMIGDARLTYRPGEPHYPAVRDHLPGLRPGMTVMVPPFD</sequence>
<feature type="chain" id="PRO_5047212471" evidence="1">
    <location>
        <begin position="22"/>
        <end position="97"/>
    </location>
</feature>